<feature type="compositionally biased region" description="Pro residues" evidence="1">
    <location>
        <begin position="496"/>
        <end position="506"/>
    </location>
</feature>
<protein>
    <submittedName>
        <fullName evidence="2">DUF3987 domain-containing protein</fullName>
    </submittedName>
</protein>
<dbReference type="InterPro" id="IPR025048">
    <property type="entry name" value="DUF3987"/>
</dbReference>
<reference evidence="2" key="1">
    <citation type="journal article" date="2020" name="PLoS ONE">
        <title>Isolation and characterization of Streptomyces bacteriophages and Streptomyces strains encoding biosynthetic arsenals: Streptomyces strains and phages for antibiotic discovery.</title>
        <authorList>
            <person name="Montano E.T."/>
            <person name="Nideffer J.F."/>
            <person name="Brumage L."/>
            <person name="Erb M."/>
            <person name="Derman A.I."/>
            <person name="Davis J.P."/>
            <person name="Estrada E."/>
            <person name="Fu S."/>
            <person name="Le D."/>
            <person name="Vuppala A."/>
            <person name="Tran C."/>
            <person name="Luterstein E."/>
            <person name="Lakkaraju S."/>
            <person name="Panchagnula S."/>
            <person name="Ren C."/>
            <person name="Doan J."/>
            <person name="Tran S."/>
            <person name="Soriano J."/>
            <person name="Fujita Y."/>
            <person name="Gutala P."/>
            <person name="Fujii Q."/>
            <person name="Lee M."/>
            <person name="Bui A."/>
            <person name="Villarreal C."/>
            <person name="Shing S.R."/>
            <person name="Kim S."/>
            <person name="Freeman D."/>
            <person name="Racha V."/>
            <person name="Ho A."/>
            <person name="Kumar P."/>
            <person name="Falah K."/>
            <person name="Dawson T."/>
            <person name="Enustun E."/>
            <person name="Prichard A."/>
            <person name="Gomez A."/>
            <person name="Khanna K."/>
            <person name="Trigg S."/>
            <person name="Fernandez L."/>
            <person name="Pogliano K."/>
            <person name="Pogliano J."/>
        </authorList>
    </citation>
    <scope>NUCLEOTIDE SEQUENCE</scope>
    <source>
        <strain evidence="2">QF2</strain>
    </source>
</reference>
<dbReference type="AlphaFoldDB" id="A0A927BIY8"/>
<organism evidence="2">
    <name type="scientific">Streptomyces globisporus</name>
    <dbReference type="NCBI Taxonomy" id="1908"/>
    <lineage>
        <taxon>Bacteria</taxon>
        <taxon>Bacillati</taxon>
        <taxon>Actinomycetota</taxon>
        <taxon>Actinomycetes</taxon>
        <taxon>Kitasatosporales</taxon>
        <taxon>Streptomycetaceae</taxon>
        <taxon>Streptomyces</taxon>
    </lineage>
</organism>
<evidence type="ECO:0000313" key="2">
    <source>
        <dbReference type="EMBL" id="MBD2827858.1"/>
    </source>
</evidence>
<dbReference type="EMBL" id="JACWUS010000001">
    <property type="protein sequence ID" value="MBD2827858.1"/>
    <property type="molecule type" value="Genomic_DNA"/>
</dbReference>
<sequence>MSADLWEGFNASLDPETITGPVWDEPVPLNPRRELPTFPVHALPAWLSGMVAGVAEETQTPVDLAGCLALAVLATAAGGRATVHVRGHWREPVNLYTAVALPPGNRKSAVFALMTGPLLAAEKALVELSGPRRAEAETTARLARSAADKAADKAAAAEPGLRDQLAAEAVHLAQQADEMTVPSKPQLVADDVTAESLATLVADQDGRMSVMSAEGEIFDIIAGRYSKAPNMGIFLKGHAGDMVRVNRQGREAQHVEAPAITMGLAIQPEVLDALGRVKGADGRGLLARFLYAKPVSLVGSRNLTPDLLPEETAATYAKQLGGLTLALADWTDPAVLTLTPDADAVLLAYQKVTESRIGKGRSLHPVIKWASKRDGAVARIAGLLHLATHPDNGWMVPIEAATMANAVEIGDYFTAHALEVFDAMGADPAQEAAHQVLTHLKEQRLSGFTKRELFRGLSRGDFPAMTDLDPALTLLEEHGWVRQHPLPPRNGKGGRPPSPASTPTPASPRHSPPADRTPIPLTELTQPPPEAADLHRRP</sequence>
<gene>
    <name evidence="2" type="ORF">ID875_04975</name>
</gene>
<name>A0A927BIY8_STRGL</name>
<feature type="region of interest" description="Disordered" evidence="1">
    <location>
        <begin position="482"/>
        <end position="538"/>
    </location>
</feature>
<proteinExistence type="predicted"/>
<comment type="caution">
    <text evidence="2">The sequence shown here is derived from an EMBL/GenBank/DDBJ whole genome shotgun (WGS) entry which is preliminary data.</text>
</comment>
<evidence type="ECO:0000256" key="1">
    <source>
        <dbReference type="SAM" id="MobiDB-lite"/>
    </source>
</evidence>
<dbReference type="Pfam" id="PF13148">
    <property type="entry name" value="DUF3987"/>
    <property type="match status" value="1"/>
</dbReference>
<accession>A0A927BIY8</accession>